<evidence type="ECO:0000313" key="4">
    <source>
        <dbReference type="Proteomes" id="UP000045991"/>
    </source>
</evidence>
<keyword evidence="2" id="KW-0614">Plasmid</keyword>
<dbReference type="InterPro" id="IPR012337">
    <property type="entry name" value="RNaseH-like_sf"/>
</dbReference>
<reference evidence="1 4" key="1">
    <citation type="submission" date="2015-07" db="EMBL/GenBank/DDBJ databases">
        <authorList>
            <consortium name="Pathogen Informatics"/>
        </authorList>
    </citation>
    <scope>NUCLEOTIDE SEQUENCE [LARGE SCALE GENOMIC DNA]</scope>
    <source>
        <strain evidence="1 4">20352044</strain>
    </source>
</reference>
<sequence length="105" mass="12121">MQTRDNLERMVVIQAFIAVRVLGLRQGGVSEETQNDSCEKILTPTEWKLLWVKLEGKPLPVQAPTLKWAWGDGMTANWICPYISRHLLSLNPLQARCRRYSRGER</sequence>
<organism evidence="3 5">
    <name type="scientific">Shigella sonnei</name>
    <dbReference type="NCBI Taxonomy" id="624"/>
    <lineage>
        <taxon>Bacteria</taxon>
        <taxon>Pseudomonadati</taxon>
        <taxon>Pseudomonadota</taxon>
        <taxon>Gammaproteobacteria</taxon>
        <taxon>Enterobacterales</taxon>
        <taxon>Enterobacteriaceae</taxon>
        <taxon>Shigella</taxon>
    </lineage>
</organism>
<protein>
    <submittedName>
        <fullName evidence="3">Transposase</fullName>
        <ecNumber evidence="3">3.1.-.-</ecNumber>
    </submittedName>
</protein>
<dbReference type="InterPro" id="IPR014737">
    <property type="entry name" value="Transposase_Tn5-like_C"/>
</dbReference>
<reference evidence="3 5" key="2">
    <citation type="submission" date="2018-06" db="EMBL/GenBank/DDBJ databases">
        <authorList>
            <consortium name="Pathogen Informatics"/>
            <person name="Doyle S."/>
        </authorList>
    </citation>
    <scope>NUCLEOTIDE SEQUENCE [LARGE SCALE GENOMIC DNA]</scope>
    <source>
        <strain evidence="3 5">4028STDY6275292</strain>
    </source>
</reference>
<evidence type="ECO:0000313" key="2">
    <source>
        <dbReference type="EMBL" id="QSE36424.1"/>
    </source>
</evidence>
<dbReference type="Proteomes" id="UP000251393">
    <property type="component" value="Unassembled WGS sequence"/>
</dbReference>
<dbReference type="EMBL" id="MW396859">
    <property type="protein sequence ID" value="QSE36424.1"/>
    <property type="molecule type" value="Genomic_DNA"/>
</dbReference>
<reference evidence="2" key="4">
    <citation type="submission" date="2021-03" db="EMBL/GenBank/DDBJ databases">
        <title>Acquisition and loss of CTX-M plasmids in Shigella species associated with MSM transmission in the UK.</title>
        <authorList>
            <person name="Greig D.R."/>
            <person name="Jenkins C."/>
            <person name="Dallman T.J."/>
            <person name="Cowley L.A."/>
        </authorList>
    </citation>
    <scope>NUCLEOTIDE SEQUENCE</scope>
    <source>
        <strain evidence="2">893916</strain>
        <plasmid evidence="2">pINV</plasmid>
    </source>
</reference>
<reference evidence="2" key="3">
    <citation type="submission" date="2020-12" db="EMBL/GenBank/DDBJ databases">
        <authorList>
            <person name="Locke R.K."/>
        </authorList>
    </citation>
    <scope>NUCLEOTIDE SEQUENCE</scope>
    <source>
        <strain evidence="2">893916</strain>
        <plasmid evidence="2">pINV</plasmid>
    </source>
</reference>
<dbReference type="AlphaFoldDB" id="A0A2Y6CYU4"/>
<proteinExistence type="predicted"/>
<name>A0A2Y6CYU4_SHISO</name>
<dbReference type="SUPFAM" id="SSF53098">
    <property type="entry name" value="Ribonuclease H-like"/>
    <property type="match status" value="1"/>
</dbReference>
<evidence type="ECO:0000313" key="1">
    <source>
        <dbReference type="EMBL" id="CSL11263.1"/>
    </source>
</evidence>
<dbReference type="Proteomes" id="UP000045991">
    <property type="component" value="Unassembled WGS sequence"/>
</dbReference>
<dbReference type="EMBL" id="UDYI01000012">
    <property type="protein sequence ID" value="SRR09911.1"/>
    <property type="molecule type" value="Genomic_DNA"/>
</dbReference>
<keyword evidence="3" id="KW-0378">Hydrolase</keyword>
<evidence type="ECO:0000313" key="5">
    <source>
        <dbReference type="Proteomes" id="UP000251393"/>
    </source>
</evidence>
<evidence type="ECO:0000313" key="3">
    <source>
        <dbReference type="EMBL" id="SRR09911.1"/>
    </source>
</evidence>
<dbReference type="Gene3D" id="1.10.740.10">
    <property type="entry name" value="Transferase Inhibitor Protein From Tn5, Chain"/>
    <property type="match status" value="1"/>
</dbReference>
<gene>
    <name evidence="3" type="primary">tnpA_1</name>
    <name evidence="1" type="synonym">tnpA_2</name>
    <name evidence="1" type="ORF">ERS428554_04896</name>
    <name evidence="2" type="ORF">NOOHOHFM_00132</name>
    <name evidence="3" type="ORF">SAMEA3710766_00784</name>
</gene>
<dbReference type="EC" id="3.1.-.-" evidence="3"/>
<dbReference type="EMBL" id="CWXZ01000309">
    <property type="protein sequence ID" value="CSL11263.1"/>
    <property type="molecule type" value="Genomic_DNA"/>
</dbReference>
<geneLocation type="plasmid" evidence="2">
    <name>pINV</name>
</geneLocation>
<accession>A0A2Y6CYU4</accession>
<dbReference type="GO" id="GO:0016787">
    <property type="term" value="F:hydrolase activity"/>
    <property type="evidence" value="ECO:0007669"/>
    <property type="project" value="UniProtKB-KW"/>
</dbReference>